<evidence type="ECO:0000256" key="2">
    <source>
        <dbReference type="SAM" id="Phobius"/>
    </source>
</evidence>
<sequence>MSETTPQKARRPLDLRRYTLALLIAWTLCIGASLAWNLVQNHRTILGIARNSARNAFDKDLLYRRWGALYGPVYLPVSPQVPPNPYLDVPEREVTTTSGRTLTMVNPAYMTRMVYDLAEKSHGIRSHLTSLNPLRPQNAPDPWEIEALRRFAEGEKEISSVVSTEGSEYLRFMRPFWVEEACLKCHSRQGYKIGDIRGGISISIPLAPLWSANHGTIVAYVLGHGLLWFLGLGGIALGVGSLRGQIRRREAAEDSLLEKETHLAFLANHDTLTGLPNRHLLHDRLDQAIARAQRSQRRIAILLIELDRFKTINDSLGHSVGDRVLCEITGRLLGTVRKSDTFARLGGDEFLLLLDDVGQVASIVTMAQRLLLDIDQPIRIDSFRVQVTASLGICLFPDDALDTEGLLKCAEVAMYRAKEMGRNNYQFYTPDMNARAHEFLEMENDLRRALDEDQFVLHYQPQVDMITGQLMGVEALLRWQHPQKGMIPPGDFIPLAEQTGLIIPIGDWVLRTACAQNRAWQDAGHPPVTMAVNISMRQFLQTDLVTEITRTLETTGLAPQFLEIEITESMLMSDFDNSLATLQALSRMGVRIAIDDFGSGFSSLSHLRLFPLHRLKIDRSFVRDLGDAPQSRAIAGSIVSLAWNLGLEPIAEGVEIEEQRDILCELGCRQAQGFLFARPLAAADFIEFLR</sequence>
<comment type="catalytic activity">
    <reaction evidence="1">
        <text>3',3'-c-di-GMP + H2O = 5'-phosphoguanylyl(3'-&gt;5')guanosine + H(+)</text>
        <dbReference type="Rhea" id="RHEA:24902"/>
        <dbReference type="ChEBI" id="CHEBI:15377"/>
        <dbReference type="ChEBI" id="CHEBI:15378"/>
        <dbReference type="ChEBI" id="CHEBI:58754"/>
        <dbReference type="ChEBI" id="CHEBI:58805"/>
        <dbReference type="EC" id="3.1.4.52"/>
    </reaction>
    <physiologicalReaction direction="left-to-right" evidence="1">
        <dbReference type="Rhea" id="RHEA:24903"/>
    </physiologicalReaction>
</comment>
<keyword evidence="6" id="KW-1185">Reference proteome</keyword>
<dbReference type="Pfam" id="PF11845">
    <property type="entry name" value="Tll0287-like"/>
    <property type="match status" value="1"/>
</dbReference>
<dbReference type="SMART" id="SM00267">
    <property type="entry name" value="GGDEF"/>
    <property type="match status" value="1"/>
</dbReference>
<dbReference type="FunFam" id="3.30.70.270:FF:000001">
    <property type="entry name" value="Diguanylate cyclase domain protein"/>
    <property type="match status" value="1"/>
</dbReference>
<feature type="transmembrane region" description="Helical" evidence="2">
    <location>
        <begin position="217"/>
        <end position="239"/>
    </location>
</feature>
<dbReference type="CDD" id="cd01948">
    <property type="entry name" value="EAL"/>
    <property type="match status" value="1"/>
</dbReference>
<dbReference type="SMART" id="SM00052">
    <property type="entry name" value="EAL"/>
    <property type="match status" value="1"/>
</dbReference>
<keyword evidence="2" id="KW-1133">Transmembrane helix</keyword>
<feature type="domain" description="EAL" evidence="3">
    <location>
        <begin position="439"/>
        <end position="690"/>
    </location>
</feature>
<feature type="domain" description="GGDEF" evidence="4">
    <location>
        <begin position="297"/>
        <end position="430"/>
    </location>
</feature>
<dbReference type="Gene3D" id="3.20.20.450">
    <property type="entry name" value="EAL domain"/>
    <property type="match status" value="1"/>
</dbReference>
<dbReference type="SUPFAM" id="SSF141868">
    <property type="entry name" value="EAL domain-like"/>
    <property type="match status" value="1"/>
</dbReference>
<organism evidence="5 6">
    <name type="scientific">Desulfuromonas soudanensis</name>
    <dbReference type="NCBI Taxonomy" id="1603606"/>
    <lineage>
        <taxon>Bacteria</taxon>
        <taxon>Pseudomonadati</taxon>
        <taxon>Thermodesulfobacteriota</taxon>
        <taxon>Desulfuromonadia</taxon>
        <taxon>Desulfuromonadales</taxon>
        <taxon>Desulfuromonadaceae</taxon>
        <taxon>Desulfuromonas</taxon>
    </lineage>
</organism>
<evidence type="ECO:0000313" key="5">
    <source>
        <dbReference type="EMBL" id="ALC17256.1"/>
    </source>
</evidence>
<dbReference type="CDD" id="cd01949">
    <property type="entry name" value="GGDEF"/>
    <property type="match status" value="1"/>
</dbReference>
<dbReference type="FunFam" id="3.20.20.450:FF:000001">
    <property type="entry name" value="Cyclic di-GMP phosphodiesterase yahA"/>
    <property type="match status" value="1"/>
</dbReference>
<dbReference type="PROSITE" id="PS50887">
    <property type="entry name" value="GGDEF"/>
    <property type="match status" value="1"/>
</dbReference>
<dbReference type="NCBIfam" id="TIGR00254">
    <property type="entry name" value="GGDEF"/>
    <property type="match status" value="1"/>
</dbReference>
<dbReference type="InterPro" id="IPR043128">
    <property type="entry name" value="Rev_trsase/Diguanyl_cyclase"/>
</dbReference>
<dbReference type="GO" id="GO:0071111">
    <property type="term" value="F:cyclic-guanylate-specific phosphodiesterase activity"/>
    <property type="evidence" value="ECO:0007669"/>
    <property type="project" value="UniProtKB-EC"/>
</dbReference>
<evidence type="ECO:0000259" key="3">
    <source>
        <dbReference type="PROSITE" id="PS50883"/>
    </source>
</evidence>
<keyword evidence="2" id="KW-0472">Membrane</keyword>
<dbReference type="STRING" id="1603606.DSOUD_2503"/>
<evidence type="ECO:0000256" key="1">
    <source>
        <dbReference type="ARBA" id="ARBA00051114"/>
    </source>
</evidence>
<dbReference type="InterPro" id="IPR021796">
    <property type="entry name" value="Tll0287-like_dom"/>
</dbReference>
<dbReference type="RefSeq" id="WP_053551281.1">
    <property type="nucleotide sequence ID" value="NZ_CP010802.1"/>
</dbReference>
<dbReference type="OrthoDB" id="9777298at2"/>
<dbReference type="InterPro" id="IPR000160">
    <property type="entry name" value="GGDEF_dom"/>
</dbReference>
<dbReference type="KEGG" id="des:DSOUD_2503"/>
<dbReference type="PATRIC" id="fig|1603606.3.peg.2708"/>
<dbReference type="Gene3D" id="3.30.70.270">
    <property type="match status" value="1"/>
</dbReference>
<dbReference type="PANTHER" id="PTHR44757">
    <property type="entry name" value="DIGUANYLATE CYCLASE DGCP"/>
    <property type="match status" value="1"/>
</dbReference>
<dbReference type="PROSITE" id="PS50883">
    <property type="entry name" value="EAL"/>
    <property type="match status" value="1"/>
</dbReference>
<evidence type="ECO:0000259" key="4">
    <source>
        <dbReference type="PROSITE" id="PS50887"/>
    </source>
</evidence>
<name>A0A0M5IU85_9BACT</name>
<accession>A0A0M5IU85</accession>
<dbReference type="GO" id="GO:0071732">
    <property type="term" value="P:cellular response to nitric oxide"/>
    <property type="evidence" value="ECO:0007669"/>
    <property type="project" value="UniProtKB-ARBA"/>
</dbReference>
<dbReference type="InterPro" id="IPR052155">
    <property type="entry name" value="Biofilm_reg_signaling"/>
</dbReference>
<dbReference type="EMBL" id="CP010802">
    <property type="protein sequence ID" value="ALC17256.1"/>
    <property type="molecule type" value="Genomic_DNA"/>
</dbReference>
<dbReference type="PANTHER" id="PTHR44757:SF2">
    <property type="entry name" value="BIOFILM ARCHITECTURE MAINTENANCE PROTEIN MBAA"/>
    <property type="match status" value="1"/>
</dbReference>
<dbReference type="SUPFAM" id="SSF55073">
    <property type="entry name" value="Nucleotide cyclase"/>
    <property type="match status" value="1"/>
</dbReference>
<gene>
    <name evidence="5" type="ORF">DSOUD_2503</name>
</gene>
<dbReference type="Pfam" id="PF00990">
    <property type="entry name" value="GGDEF"/>
    <property type="match status" value="1"/>
</dbReference>
<dbReference type="Proteomes" id="UP000057158">
    <property type="component" value="Chromosome"/>
</dbReference>
<evidence type="ECO:0000313" key="6">
    <source>
        <dbReference type="Proteomes" id="UP000057158"/>
    </source>
</evidence>
<keyword evidence="2" id="KW-0812">Transmembrane</keyword>
<proteinExistence type="predicted"/>
<dbReference type="AlphaFoldDB" id="A0A0M5IU85"/>
<dbReference type="Pfam" id="PF00563">
    <property type="entry name" value="EAL"/>
    <property type="match status" value="1"/>
</dbReference>
<dbReference type="InterPro" id="IPR029787">
    <property type="entry name" value="Nucleotide_cyclase"/>
</dbReference>
<reference evidence="5 6" key="1">
    <citation type="submission" date="2015-07" db="EMBL/GenBank/DDBJ databases">
        <title>Isolation and Genomic Characterization of a Novel Halophilic Metal-Reducing Deltaproteobacterium from the Deep Subsurface.</title>
        <authorList>
            <person name="Badalamenti J.P."/>
            <person name="Summers Z.M."/>
            <person name="Gralnick J.A."/>
            <person name="Bond D.R."/>
        </authorList>
    </citation>
    <scope>NUCLEOTIDE SEQUENCE [LARGE SCALE GENOMIC DNA]</scope>
    <source>
        <strain evidence="5 6">WTL</strain>
    </source>
</reference>
<dbReference type="InterPro" id="IPR001633">
    <property type="entry name" value="EAL_dom"/>
</dbReference>
<dbReference type="InterPro" id="IPR035919">
    <property type="entry name" value="EAL_sf"/>
</dbReference>
<dbReference type="Gene3D" id="3.30.450.290">
    <property type="match status" value="1"/>
</dbReference>
<protein>
    <submittedName>
        <fullName evidence="5">Sensor diguanylate cyclase/phosphodiesterase, GAF domain-containing</fullName>
    </submittedName>
</protein>